<dbReference type="Proteomes" id="UP001162164">
    <property type="component" value="Unassembled WGS sequence"/>
</dbReference>
<keyword evidence="3" id="KW-1185">Reference proteome</keyword>
<comment type="caution">
    <text evidence="2">The sequence shown here is derived from an EMBL/GenBank/DDBJ whole genome shotgun (WGS) entry which is preliminary data.</text>
</comment>
<accession>A0ABQ9J4B7</accession>
<sequence length="79" mass="8507">MKTTLVIVLIAAAIAMVTSIELQETPETEEQAPILERDLITNRPEELVIPSNVPITVEILTLGEAIVVATLAGVINFLI</sequence>
<keyword evidence="1" id="KW-0732">Signal</keyword>
<organism evidence="2 3">
    <name type="scientific">Molorchus minor</name>
    <dbReference type="NCBI Taxonomy" id="1323400"/>
    <lineage>
        <taxon>Eukaryota</taxon>
        <taxon>Metazoa</taxon>
        <taxon>Ecdysozoa</taxon>
        <taxon>Arthropoda</taxon>
        <taxon>Hexapoda</taxon>
        <taxon>Insecta</taxon>
        <taxon>Pterygota</taxon>
        <taxon>Neoptera</taxon>
        <taxon>Endopterygota</taxon>
        <taxon>Coleoptera</taxon>
        <taxon>Polyphaga</taxon>
        <taxon>Cucujiformia</taxon>
        <taxon>Chrysomeloidea</taxon>
        <taxon>Cerambycidae</taxon>
        <taxon>Lamiinae</taxon>
        <taxon>Monochamini</taxon>
        <taxon>Molorchus</taxon>
    </lineage>
</organism>
<feature type="chain" id="PRO_5046342314" evidence="1">
    <location>
        <begin position="20"/>
        <end position="79"/>
    </location>
</feature>
<proteinExistence type="predicted"/>
<name>A0ABQ9J4B7_9CUCU</name>
<evidence type="ECO:0000313" key="2">
    <source>
        <dbReference type="EMBL" id="KAJ8972669.1"/>
    </source>
</evidence>
<protein>
    <submittedName>
        <fullName evidence="2">Uncharacterized protein</fullName>
    </submittedName>
</protein>
<feature type="signal peptide" evidence="1">
    <location>
        <begin position="1"/>
        <end position="19"/>
    </location>
</feature>
<reference evidence="2" key="1">
    <citation type="journal article" date="2023" name="Insect Mol. Biol.">
        <title>Genome sequencing provides insights into the evolution of gene families encoding plant cell wall-degrading enzymes in longhorned beetles.</title>
        <authorList>
            <person name="Shin N.R."/>
            <person name="Okamura Y."/>
            <person name="Kirsch R."/>
            <person name="Pauchet Y."/>
        </authorList>
    </citation>
    <scope>NUCLEOTIDE SEQUENCE</scope>
    <source>
        <strain evidence="2">MMC_N1</strain>
    </source>
</reference>
<evidence type="ECO:0000256" key="1">
    <source>
        <dbReference type="SAM" id="SignalP"/>
    </source>
</evidence>
<dbReference type="EMBL" id="JAPWTJ010001312">
    <property type="protein sequence ID" value="KAJ8972669.1"/>
    <property type="molecule type" value="Genomic_DNA"/>
</dbReference>
<evidence type="ECO:0000313" key="3">
    <source>
        <dbReference type="Proteomes" id="UP001162164"/>
    </source>
</evidence>
<gene>
    <name evidence="2" type="ORF">NQ317_006389</name>
</gene>